<evidence type="ECO:0000313" key="3">
    <source>
        <dbReference type="EMBL" id="SUQ25754.1"/>
    </source>
</evidence>
<protein>
    <recommendedName>
        <fullName evidence="5">Lipoprotein</fullName>
    </recommendedName>
</protein>
<evidence type="ECO:0008006" key="5">
    <source>
        <dbReference type="Google" id="ProtNLM"/>
    </source>
</evidence>
<evidence type="ECO:0000256" key="1">
    <source>
        <dbReference type="SAM" id="MobiDB-lite"/>
    </source>
</evidence>
<dbReference type="RefSeq" id="WP_088661266.1">
    <property type="nucleotide sequence ID" value="NZ_UHJL01000004.1"/>
</dbReference>
<accession>A0A380S895</accession>
<keyword evidence="2" id="KW-0732">Signal</keyword>
<feature type="signal peptide" evidence="2">
    <location>
        <begin position="1"/>
        <end position="19"/>
    </location>
</feature>
<feature type="region of interest" description="Disordered" evidence="1">
    <location>
        <begin position="145"/>
        <end position="198"/>
    </location>
</feature>
<sequence length="198" mass="22082">MKKLLLILSTIGLVLMGCAGTPKDDGEGLDNALVSFTSSIQSSRWQEALSYVTPDEARQIGTSDGYEFLPEYQTAASRLPLSTLRKANLSLDGDGRLVGIKAVMDETNERYKVSEDQAKVGTNLKQMEDDRIKRRLEEGQKILQEEEATAHQEQQVEVLTNRLTDDEKRKYGSTGELLAPESTREDGTAEESYNGEYR</sequence>
<feature type="chain" id="PRO_5016805944" description="Lipoprotein" evidence="2">
    <location>
        <begin position="20"/>
        <end position="198"/>
    </location>
</feature>
<dbReference type="Proteomes" id="UP000255423">
    <property type="component" value="Unassembled WGS sequence"/>
</dbReference>
<dbReference type="EMBL" id="UHJL01000004">
    <property type="protein sequence ID" value="SUQ25754.1"/>
    <property type="molecule type" value="Genomic_DNA"/>
</dbReference>
<dbReference type="PROSITE" id="PS51257">
    <property type="entry name" value="PROKAR_LIPOPROTEIN"/>
    <property type="match status" value="1"/>
</dbReference>
<evidence type="ECO:0000313" key="4">
    <source>
        <dbReference type="Proteomes" id="UP000255423"/>
    </source>
</evidence>
<evidence type="ECO:0000256" key="2">
    <source>
        <dbReference type="SAM" id="SignalP"/>
    </source>
</evidence>
<dbReference type="AlphaFoldDB" id="A0A380S895"/>
<gene>
    <name evidence="3" type="ORF">SAMN05661053_2546</name>
</gene>
<reference evidence="3 4" key="1">
    <citation type="submission" date="2017-08" db="EMBL/GenBank/DDBJ databases">
        <authorList>
            <person name="de Groot N.N."/>
        </authorList>
    </citation>
    <scope>NUCLEOTIDE SEQUENCE [LARGE SCALE GENOMIC DNA]</scope>
    <source>
        <strain evidence="3 4">HM2</strain>
    </source>
</reference>
<organism evidence="3 4">
    <name type="scientific">Fibrobacter succinogenes</name>
    <name type="common">Bacteroides succinogenes</name>
    <dbReference type="NCBI Taxonomy" id="833"/>
    <lineage>
        <taxon>Bacteria</taxon>
        <taxon>Pseudomonadati</taxon>
        <taxon>Fibrobacterota</taxon>
        <taxon>Fibrobacteria</taxon>
        <taxon>Fibrobacterales</taxon>
        <taxon>Fibrobacteraceae</taxon>
        <taxon>Fibrobacter</taxon>
    </lineage>
</organism>
<proteinExistence type="predicted"/>
<name>A0A380S895_FIBSU</name>